<sequence>MKTTSRPKSIEAYIARAPREVRGKLKELRAAIRKTAPKALEKISYGMPYYGYKGRLAYFAYAKAHIGLYVPPPVIAEHKKELKDYGTSTATVRFPLDKKLPIALIKKLIRARMKKNEAKTKKL</sequence>
<protein>
    <recommendedName>
        <fullName evidence="1">YdhG-like domain-containing protein</fullName>
    </recommendedName>
</protein>
<dbReference type="Pfam" id="PF08818">
    <property type="entry name" value="DUF1801"/>
    <property type="match status" value="1"/>
</dbReference>
<dbReference type="Gene3D" id="3.90.1150.200">
    <property type="match status" value="1"/>
</dbReference>
<name>A0A1F6F0M7_9BACT</name>
<evidence type="ECO:0000313" key="3">
    <source>
        <dbReference type="Proteomes" id="UP000177372"/>
    </source>
</evidence>
<comment type="caution">
    <text evidence="2">The sequence shown here is derived from an EMBL/GenBank/DDBJ whole genome shotgun (WGS) entry which is preliminary data.</text>
</comment>
<dbReference type="SUPFAM" id="SSF159888">
    <property type="entry name" value="YdhG-like"/>
    <property type="match status" value="1"/>
</dbReference>
<gene>
    <name evidence="2" type="ORF">A3A39_00450</name>
</gene>
<dbReference type="EMBL" id="MFLZ01000028">
    <property type="protein sequence ID" value="OGG79415.1"/>
    <property type="molecule type" value="Genomic_DNA"/>
</dbReference>
<dbReference type="Proteomes" id="UP000177372">
    <property type="component" value="Unassembled WGS sequence"/>
</dbReference>
<dbReference type="AlphaFoldDB" id="A0A1F6F0M7"/>
<evidence type="ECO:0000259" key="1">
    <source>
        <dbReference type="Pfam" id="PF08818"/>
    </source>
</evidence>
<accession>A0A1F6F0M7</accession>
<dbReference type="InterPro" id="IPR014922">
    <property type="entry name" value="YdhG-like"/>
</dbReference>
<feature type="domain" description="YdhG-like" evidence="1">
    <location>
        <begin position="22"/>
        <end position="113"/>
    </location>
</feature>
<dbReference type="STRING" id="1798512.A3A39_00450"/>
<reference evidence="2 3" key="1">
    <citation type="journal article" date="2016" name="Nat. Commun.">
        <title>Thousands of microbial genomes shed light on interconnected biogeochemical processes in an aquifer system.</title>
        <authorList>
            <person name="Anantharaman K."/>
            <person name="Brown C.T."/>
            <person name="Hug L.A."/>
            <person name="Sharon I."/>
            <person name="Castelle C.J."/>
            <person name="Probst A.J."/>
            <person name="Thomas B.C."/>
            <person name="Singh A."/>
            <person name="Wilkins M.J."/>
            <person name="Karaoz U."/>
            <person name="Brodie E.L."/>
            <person name="Williams K.H."/>
            <person name="Hubbard S.S."/>
            <person name="Banfield J.F."/>
        </authorList>
    </citation>
    <scope>NUCLEOTIDE SEQUENCE [LARGE SCALE GENOMIC DNA]</scope>
</reference>
<evidence type="ECO:0000313" key="2">
    <source>
        <dbReference type="EMBL" id="OGG79415.1"/>
    </source>
</evidence>
<proteinExistence type="predicted"/>
<organism evidence="2 3">
    <name type="scientific">Candidatus Kaiserbacteria bacterium RIFCSPLOWO2_01_FULL_54_13</name>
    <dbReference type="NCBI Taxonomy" id="1798512"/>
    <lineage>
        <taxon>Bacteria</taxon>
        <taxon>Candidatus Kaiseribacteriota</taxon>
    </lineage>
</organism>